<dbReference type="EMBL" id="VSSQ01104392">
    <property type="protein sequence ID" value="MPN44903.1"/>
    <property type="molecule type" value="Genomic_DNA"/>
</dbReference>
<organism evidence="1">
    <name type="scientific">bioreactor metagenome</name>
    <dbReference type="NCBI Taxonomy" id="1076179"/>
    <lineage>
        <taxon>unclassified sequences</taxon>
        <taxon>metagenomes</taxon>
        <taxon>ecological metagenomes</taxon>
    </lineage>
</organism>
<proteinExistence type="predicted"/>
<evidence type="ECO:0000313" key="1">
    <source>
        <dbReference type="EMBL" id="MPN44903.1"/>
    </source>
</evidence>
<sequence length="77" mass="8486">MRRQFHIENAQHGHGPVLIAVILGGYRLNDIKDCPVVRADRIFLAVHRDAGRQPVVHALYFASKASSLGLLAVSRSV</sequence>
<accession>A0A645IBT8</accession>
<comment type="caution">
    <text evidence="1">The sequence shown here is derived from an EMBL/GenBank/DDBJ whole genome shotgun (WGS) entry which is preliminary data.</text>
</comment>
<gene>
    <name evidence="1" type="ORF">SDC9_192470</name>
</gene>
<dbReference type="AlphaFoldDB" id="A0A645IBT8"/>
<name>A0A645IBT8_9ZZZZ</name>
<reference evidence="1" key="1">
    <citation type="submission" date="2019-08" db="EMBL/GenBank/DDBJ databases">
        <authorList>
            <person name="Kucharzyk K."/>
            <person name="Murdoch R.W."/>
            <person name="Higgins S."/>
            <person name="Loffler F."/>
        </authorList>
    </citation>
    <scope>NUCLEOTIDE SEQUENCE</scope>
</reference>
<protein>
    <submittedName>
        <fullName evidence="1">Uncharacterized protein</fullName>
    </submittedName>
</protein>